<proteinExistence type="inferred from homology"/>
<evidence type="ECO:0000313" key="6">
    <source>
        <dbReference type="EMBL" id="AIJ20895.1"/>
    </source>
</evidence>
<dbReference type="eggNOG" id="COG0583">
    <property type="taxonomic scope" value="Bacteria"/>
</dbReference>
<dbReference type="PROSITE" id="PS50931">
    <property type="entry name" value="HTH_LYSR"/>
    <property type="match status" value="1"/>
</dbReference>
<dbReference type="SUPFAM" id="SSF53850">
    <property type="entry name" value="Periplasmic binding protein-like II"/>
    <property type="match status" value="1"/>
</dbReference>
<dbReference type="STRING" id="1068978.AMETH_0803"/>
<reference evidence="6 7" key="1">
    <citation type="submission" date="2014-07" db="EMBL/GenBank/DDBJ databases">
        <title>Whole Genome Sequence of the Amycolatopsis methanolica 239.</title>
        <authorList>
            <person name="Tang B."/>
        </authorList>
    </citation>
    <scope>NUCLEOTIDE SEQUENCE [LARGE SCALE GENOMIC DNA]</scope>
    <source>
        <strain evidence="6 7">239</strain>
    </source>
</reference>
<dbReference type="KEGG" id="amq:AMETH_0803"/>
<keyword evidence="3" id="KW-0238">DNA-binding</keyword>
<keyword evidence="7" id="KW-1185">Reference proteome</keyword>
<dbReference type="GO" id="GO:0003700">
    <property type="term" value="F:DNA-binding transcription factor activity"/>
    <property type="evidence" value="ECO:0007669"/>
    <property type="project" value="InterPro"/>
</dbReference>
<dbReference type="PANTHER" id="PTHR30126:SF39">
    <property type="entry name" value="HTH-TYPE TRANSCRIPTIONAL REGULATOR CYSL"/>
    <property type="match status" value="1"/>
</dbReference>
<dbReference type="EMBL" id="CP009110">
    <property type="protein sequence ID" value="AIJ20895.1"/>
    <property type="molecule type" value="Genomic_DNA"/>
</dbReference>
<dbReference type="Gene3D" id="3.40.190.10">
    <property type="entry name" value="Periplasmic binding protein-like II"/>
    <property type="match status" value="2"/>
</dbReference>
<evidence type="ECO:0000256" key="1">
    <source>
        <dbReference type="ARBA" id="ARBA00009437"/>
    </source>
</evidence>
<organism evidence="6 7">
    <name type="scientific">Amycolatopsis methanolica 239</name>
    <dbReference type="NCBI Taxonomy" id="1068978"/>
    <lineage>
        <taxon>Bacteria</taxon>
        <taxon>Bacillati</taxon>
        <taxon>Actinomycetota</taxon>
        <taxon>Actinomycetes</taxon>
        <taxon>Pseudonocardiales</taxon>
        <taxon>Pseudonocardiaceae</taxon>
        <taxon>Amycolatopsis</taxon>
        <taxon>Amycolatopsis methanolica group</taxon>
    </lineage>
</organism>
<dbReference type="RefSeq" id="WP_017986757.1">
    <property type="nucleotide sequence ID" value="NZ_AQUL01000001.1"/>
</dbReference>
<dbReference type="Pfam" id="PF00126">
    <property type="entry name" value="HTH_1"/>
    <property type="match status" value="1"/>
</dbReference>
<keyword evidence="4" id="KW-0804">Transcription</keyword>
<dbReference type="PRINTS" id="PR00039">
    <property type="entry name" value="HTHLYSR"/>
</dbReference>
<dbReference type="PANTHER" id="PTHR30126">
    <property type="entry name" value="HTH-TYPE TRANSCRIPTIONAL REGULATOR"/>
    <property type="match status" value="1"/>
</dbReference>
<sequence length="298" mass="30975">MPLRVTDLAGFELLLSVAQLGSIGAAARAHGISQPAASARIRQLEAQTGVALVDRSPRGSRLTDSGALVADWARPVVEAATDLEAGIAALRARRDEHLRVAASLTVAEYLLPKWLAALRRIDPGTAVALTSGNSGEVAAQVLAREVDLGFVEGPDLPAGLDAETVAVDELRLVVAPGHPWARRRRPTRPEELAATPLISRERGSGTRRALEVALAPAELAEPLLELSSTTAIKSAVMEGIGPAVLGAHTVAAELTAGTLVAVDVGGVDLHRELRLVWRAGSRLRGPAADLAAIAVRGA</sequence>
<dbReference type="SUPFAM" id="SSF46785">
    <property type="entry name" value="Winged helix' DNA-binding domain"/>
    <property type="match status" value="1"/>
</dbReference>
<dbReference type="HOGENOM" id="CLU_039613_6_1_11"/>
<keyword evidence="2" id="KW-0805">Transcription regulation</keyword>
<accession>A0A076MPX5</accession>
<dbReference type="Pfam" id="PF03466">
    <property type="entry name" value="LysR_substrate"/>
    <property type="match status" value="1"/>
</dbReference>
<feature type="domain" description="HTH lysR-type" evidence="5">
    <location>
        <begin position="6"/>
        <end position="63"/>
    </location>
</feature>
<dbReference type="Gene3D" id="1.10.10.10">
    <property type="entry name" value="Winged helix-like DNA-binding domain superfamily/Winged helix DNA-binding domain"/>
    <property type="match status" value="1"/>
</dbReference>
<evidence type="ECO:0000313" key="7">
    <source>
        <dbReference type="Proteomes" id="UP000062973"/>
    </source>
</evidence>
<dbReference type="PATRIC" id="fig|1068978.7.peg.842"/>
<dbReference type="GO" id="GO:0000976">
    <property type="term" value="F:transcription cis-regulatory region binding"/>
    <property type="evidence" value="ECO:0007669"/>
    <property type="project" value="TreeGrafter"/>
</dbReference>
<gene>
    <name evidence="6" type="ORF">AMETH_0803</name>
</gene>
<dbReference type="AlphaFoldDB" id="A0A076MPX5"/>
<name>A0A076MPX5_AMYME</name>
<dbReference type="Proteomes" id="UP000062973">
    <property type="component" value="Chromosome"/>
</dbReference>
<evidence type="ECO:0000256" key="4">
    <source>
        <dbReference type="ARBA" id="ARBA00023163"/>
    </source>
</evidence>
<dbReference type="InterPro" id="IPR005119">
    <property type="entry name" value="LysR_subst-bd"/>
</dbReference>
<comment type="similarity">
    <text evidence="1">Belongs to the LysR transcriptional regulatory family.</text>
</comment>
<dbReference type="OrthoDB" id="9808620at2"/>
<evidence type="ECO:0000256" key="2">
    <source>
        <dbReference type="ARBA" id="ARBA00023015"/>
    </source>
</evidence>
<protein>
    <submittedName>
        <fullName evidence="6">Transcriptional regulator, LysR family</fullName>
    </submittedName>
</protein>
<evidence type="ECO:0000256" key="3">
    <source>
        <dbReference type="ARBA" id="ARBA00023125"/>
    </source>
</evidence>
<dbReference type="InterPro" id="IPR036390">
    <property type="entry name" value="WH_DNA-bd_sf"/>
</dbReference>
<evidence type="ECO:0000259" key="5">
    <source>
        <dbReference type="PROSITE" id="PS50931"/>
    </source>
</evidence>
<dbReference type="InterPro" id="IPR000847">
    <property type="entry name" value="LysR_HTH_N"/>
</dbReference>
<dbReference type="InterPro" id="IPR036388">
    <property type="entry name" value="WH-like_DNA-bd_sf"/>
</dbReference>